<protein>
    <recommendedName>
        <fullName evidence="2">BHLH domain-containing protein</fullName>
    </recommendedName>
</protein>
<dbReference type="SUPFAM" id="SSF47459">
    <property type="entry name" value="HLH, helix-loop-helix DNA-binding domain"/>
    <property type="match status" value="1"/>
</dbReference>
<dbReference type="PROSITE" id="PS50888">
    <property type="entry name" value="BHLH"/>
    <property type="match status" value="1"/>
</dbReference>
<sequence length="181" mass="19802">MNREIYPQSLSSSRSSLSSESSDNSSSSRSLPPLTPSLYTGVPLPPMSLPVLVPAWSVRPRDTPQVFPSASPNIRMKASEREQKRRLSHSAIEKRRRERMNDKIKQLKNMIPSCRPDGAGPVMASMYQPIHKLSVLQAAIDYIGQLHQQIQDLSTNTQETSSSSSSSSSSSASSSSSSLLL</sequence>
<feature type="region of interest" description="Disordered" evidence="1">
    <location>
        <begin position="78"/>
        <end position="101"/>
    </location>
</feature>
<gene>
    <name evidence="3" type="ORF">J3Q64DRAFT_1740604</name>
</gene>
<keyword evidence="4" id="KW-1185">Reference proteome</keyword>
<evidence type="ECO:0000256" key="1">
    <source>
        <dbReference type="SAM" id="MobiDB-lite"/>
    </source>
</evidence>
<dbReference type="SMART" id="SM00353">
    <property type="entry name" value="HLH"/>
    <property type="match status" value="1"/>
</dbReference>
<evidence type="ECO:0000259" key="2">
    <source>
        <dbReference type="PROSITE" id="PS50888"/>
    </source>
</evidence>
<accession>A0ABR3B0A3</accession>
<dbReference type="Gene3D" id="4.10.280.10">
    <property type="entry name" value="Helix-loop-helix DNA-binding domain"/>
    <property type="match status" value="1"/>
</dbReference>
<dbReference type="InterPro" id="IPR036638">
    <property type="entry name" value="HLH_DNA-bd_sf"/>
</dbReference>
<proteinExistence type="predicted"/>
<dbReference type="Pfam" id="PF00010">
    <property type="entry name" value="HLH"/>
    <property type="match status" value="1"/>
</dbReference>
<organism evidence="3 4">
    <name type="scientific">Phycomyces blakesleeanus</name>
    <dbReference type="NCBI Taxonomy" id="4837"/>
    <lineage>
        <taxon>Eukaryota</taxon>
        <taxon>Fungi</taxon>
        <taxon>Fungi incertae sedis</taxon>
        <taxon>Mucoromycota</taxon>
        <taxon>Mucoromycotina</taxon>
        <taxon>Mucoromycetes</taxon>
        <taxon>Mucorales</taxon>
        <taxon>Phycomycetaceae</taxon>
        <taxon>Phycomyces</taxon>
    </lineage>
</organism>
<dbReference type="Proteomes" id="UP001448207">
    <property type="component" value="Unassembled WGS sequence"/>
</dbReference>
<comment type="caution">
    <text evidence="3">The sequence shown here is derived from an EMBL/GenBank/DDBJ whole genome shotgun (WGS) entry which is preliminary data.</text>
</comment>
<name>A0ABR3B0A3_PHYBL</name>
<dbReference type="EMBL" id="JBCLYO010000008">
    <property type="protein sequence ID" value="KAL0086572.1"/>
    <property type="molecule type" value="Genomic_DNA"/>
</dbReference>
<feature type="compositionally biased region" description="Polar residues" evidence="1">
    <location>
        <begin position="151"/>
        <end position="160"/>
    </location>
</feature>
<reference evidence="3 4" key="1">
    <citation type="submission" date="2024-04" db="EMBL/GenBank/DDBJ databases">
        <title>Symmetric and asymmetric DNA N6-adenine methylation regulates different biological responses in Mucorales.</title>
        <authorList>
            <consortium name="Lawrence Berkeley National Laboratory"/>
            <person name="Lax C."/>
            <person name="Mondo S.J."/>
            <person name="Osorio-Concepcion M."/>
            <person name="Muszewska A."/>
            <person name="Corrochano-Luque M."/>
            <person name="Gutierrez G."/>
            <person name="Riley R."/>
            <person name="Lipzen A."/>
            <person name="Guo J."/>
            <person name="Hundley H."/>
            <person name="Amirebrahimi M."/>
            <person name="Ng V."/>
            <person name="Lorenzo-Gutierrez D."/>
            <person name="Binder U."/>
            <person name="Yang J."/>
            <person name="Song Y."/>
            <person name="Canovas D."/>
            <person name="Navarro E."/>
            <person name="Freitag M."/>
            <person name="Gabaldon T."/>
            <person name="Grigoriev I.V."/>
            <person name="Corrochano L.M."/>
            <person name="Nicolas F.E."/>
            <person name="Garre V."/>
        </authorList>
    </citation>
    <scope>NUCLEOTIDE SEQUENCE [LARGE SCALE GENOMIC DNA]</scope>
    <source>
        <strain evidence="3 4">L51</strain>
    </source>
</reference>
<dbReference type="PANTHER" id="PTHR46266">
    <property type="entry name" value="TRANSCRIPTION FACTOR TT8"/>
    <property type="match status" value="1"/>
</dbReference>
<evidence type="ECO:0000313" key="3">
    <source>
        <dbReference type="EMBL" id="KAL0086572.1"/>
    </source>
</evidence>
<feature type="compositionally biased region" description="Low complexity" evidence="1">
    <location>
        <begin position="161"/>
        <end position="181"/>
    </location>
</feature>
<dbReference type="PANTHER" id="PTHR46266:SF4">
    <property type="entry name" value="TRANSCRIPTION FACTOR TT8"/>
    <property type="match status" value="1"/>
</dbReference>
<feature type="compositionally biased region" description="Low complexity" evidence="1">
    <location>
        <begin position="9"/>
        <end position="38"/>
    </location>
</feature>
<dbReference type="InterPro" id="IPR011598">
    <property type="entry name" value="bHLH_dom"/>
</dbReference>
<feature type="domain" description="BHLH" evidence="2">
    <location>
        <begin position="84"/>
        <end position="146"/>
    </location>
</feature>
<feature type="region of interest" description="Disordered" evidence="1">
    <location>
        <begin position="151"/>
        <end position="181"/>
    </location>
</feature>
<evidence type="ECO:0000313" key="4">
    <source>
        <dbReference type="Proteomes" id="UP001448207"/>
    </source>
</evidence>
<feature type="region of interest" description="Disordered" evidence="1">
    <location>
        <begin position="1"/>
        <end position="39"/>
    </location>
</feature>